<dbReference type="CDD" id="cd00082">
    <property type="entry name" value="HisKA"/>
    <property type="match status" value="1"/>
</dbReference>
<dbReference type="Pfam" id="PF02518">
    <property type="entry name" value="HATPase_c"/>
    <property type="match status" value="1"/>
</dbReference>
<dbReference type="InterPro" id="IPR004358">
    <property type="entry name" value="Sig_transdc_His_kin-like_C"/>
</dbReference>
<comment type="catalytic activity">
    <reaction evidence="1">
        <text>ATP + protein L-histidine = ADP + protein N-phospho-L-histidine.</text>
        <dbReference type="EC" id="2.7.13.3"/>
    </reaction>
</comment>
<dbReference type="Pfam" id="PF01590">
    <property type="entry name" value="GAF"/>
    <property type="match status" value="2"/>
</dbReference>
<evidence type="ECO:0000256" key="3">
    <source>
        <dbReference type="ARBA" id="ARBA00012438"/>
    </source>
</evidence>
<dbReference type="SUPFAM" id="SSF55781">
    <property type="entry name" value="GAF domain-like"/>
    <property type="match status" value="2"/>
</dbReference>
<dbReference type="InterPro" id="IPR036097">
    <property type="entry name" value="HisK_dim/P_sf"/>
</dbReference>
<evidence type="ECO:0000256" key="2">
    <source>
        <dbReference type="ARBA" id="ARBA00004236"/>
    </source>
</evidence>
<dbReference type="RefSeq" id="WP_123391692.1">
    <property type="nucleotide sequence ID" value="NZ_RKHO01000001.1"/>
</dbReference>
<evidence type="ECO:0000256" key="7">
    <source>
        <dbReference type="ARBA" id="ARBA00023012"/>
    </source>
</evidence>
<dbReference type="PANTHER" id="PTHR43711:SF1">
    <property type="entry name" value="HISTIDINE KINASE 1"/>
    <property type="match status" value="1"/>
</dbReference>
<proteinExistence type="predicted"/>
<evidence type="ECO:0000256" key="1">
    <source>
        <dbReference type="ARBA" id="ARBA00000085"/>
    </source>
</evidence>
<dbReference type="GO" id="GO:0000155">
    <property type="term" value="F:phosphorelay sensor kinase activity"/>
    <property type="evidence" value="ECO:0007669"/>
    <property type="project" value="InterPro"/>
</dbReference>
<accession>A0A3N2CX57</accession>
<dbReference type="PROSITE" id="PS50109">
    <property type="entry name" value="HIS_KIN"/>
    <property type="match status" value="1"/>
</dbReference>
<comment type="subcellular location">
    <subcellularLocation>
        <location evidence="2">Cell membrane</location>
    </subcellularLocation>
</comment>
<keyword evidence="4" id="KW-0597">Phosphoprotein</keyword>
<dbReference type="SMART" id="SM00388">
    <property type="entry name" value="HisKA"/>
    <property type="match status" value="1"/>
</dbReference>
<comment type="caution">
    <text evidence="10">The sequence shown here is derived from an EMBL/GenBank/DDBJ whole genome shotgun (WGS) entry which is preliminary data.</text>
</comment>
<dbReference type="InterPro" id="IPR003661">
    <property type="entry name" value="HisK_dim/P_dom"/>
</dbReference>
<sequence length="649" mass="70232">MHLTESPRAEGIRRLYELMLRVNSSTDLSEVLDEIARGVVEVLGYGIAAIARLEGETFVMTTVAGPVEVQEQIIGRRTPVASIFNEFAQADEWGVLRFVPHDRMPDALEESAWVPEFEPDARPDAWHPLDALYAPLYSATGQLLGNMSVDLPPGNRIPNREERELLEMFVVQAGLAMYNAQQRERLSDQVRMGEMLRAVSSAGQLAELDVSLREAAQAVARGLRTEHLWIRCFPNGDLGQLEQSAAYPPDEREQAADLVQVKAQLASRAARLGRPVVVTARTSYELATHLDPDQQQHVLGLLDENPDKSLMFAPVGLGRELLGYVLLARDDGAPWSDDEQDAVMEVGRTLGRVVLNARLYDRERHLVGELQELDRYKGELIATISHELKTPLTSIIGHIELLEDLDTGISSVDAISRNADRLNRLVQNLLNYSQVQDKRERVRVPVDLRALAAQSIDLMAMPAEQGSVTIGVSVPDAEVLVTCDPDELGKVVDNLVSNAVKYTLPGGAVEVSVGQDGPLAFVEVVDTGLGISAADQVQLFSAFHRSSNPEALSIPGTGLGLAISRRIAQMHGGEILVSSELGRGSSFRLRLPVRAQDDQQPTGAIGGGPTGAPTRVPPGVPTGAPEGSAAPFPPEAMAHPGGTARSQAS</sequence>
<dbReference type="Proteomes" id="UP000281738">
    <property type="component" value="Unassembled WGS sequence"/>
</dbReference>
<keyword evidence="7" id="KW-0902">Two-component regulatory system</keyword>
<dbReference type="InterPro" id="IPR050736">
    <property type="entry name" value="Sensor_HK_Regulatory"/>
</dbReference>
<dbReference type="CDD" id="cd00075">
    <property type="entry name" value="HATPase"/>
    <property type="match status" value="1"/>
</dbReference>
<evidence type="ECO:0000313" key="11">
    <source>
        <dbReference type="Proteomes" id="UP000281738"/>
    </source>
</evidence>
<dbReference type="PRINTS" id="PR00344">
    <property type="entry name" value="BCTRLSENSOR"/>
</dbReference>
<reference evidence="10 11" key="1">
    <citation type="submission" date="2018-11" db="EMBL/GenBank/DDBJ databases">
        <title>Sequencing the genomes of 1000 actinobacteria strains.</title>
        <authorList>
            <person name="Klenk H.-P."/>
        </authorList>
    </citation>
    <scope>NUCLEOTIDE SEQUENCE [LARGE SCALE GENOMIC DNA]</scope>
    <source>
        <strain evidence="10 11">DSM 12652</strain>
    </source>
</reference>
<dbReference type="SMART" id="SM00387">
    <property type="entry name" value="HATPase_c"/>
    <property type="match status" value="1"/>
</dbReference>
<dbReference type="EC" id="2.7.13.3" evidence="3"/>
<dbReference type="SMART" id="SM00065">
    <property type="entry name" value="GAF"/>
    <property type="match status" value="2"/>
</dbReference>
<feature type="region of interest" description="Disordered" evidence="8">
    <location>
        <begin position="594"/>
        <end position="649"/>
    </location>
</feature>
<keyword evidence="6 10" id="KW-0418">Kinase</keyword>
<evidence type="ECO:0000256" key="8">
    <source>
        <dbReference type="SAM" id="MobiDB-lite"/>
    </source>
</evidence>
<dbReference type="GO" id="GO:0005886">
    <property type="term" value="C:plasma membrane"/>
    <property type="evidence" value="ECO:0007669"/>
    <property type="project" value="UniProtKB-SubCell"/>
</dbReference>
<dbReference type="Gene3D" id="1.10.287.130">
    <property type="match status" value="1"/>
</dbReference>
<evidence type="ECO:0000256" key="6">
    <source>
        <dbReference type="ARBA" id="ARBA00022777"/>
    </source>
</evidence>
<evidence type="ECO:0000256" key="5">
    <source>
        <dbReference type="ARBA" id="ARBA00022679"/>
    </source>
</evidence>
<name>A0A3N2CX57_9ACTN</name>
<evidence type="ECO:0000256" key="4">
    <source>
        <dbReference type="ARBA" id="ARBA00022553"/>
    </source>
</evidence>
<dbReference type="InterPro" id="IPR029016">
    <property type="entry name" value="GAF-like_dom_sf"/>
</dbReference>
<evidence type="ECO:0000259" key="9">
    <source>
        <dbReference type="PROSITE" id="PS50109"/>
    </source>
</evidence>
<keyword evidence="5" id="KW-0808">Transferase</keyword>
<keyword evidence="11" id="KW-1185">Reference proteome</keyword>
<dbReference type="InterPro" id="IPR003018">
    <property type="entry name" value="GAF"/>
</dbReference>
<dbReference type="InterPro" id="IPR003594">
    <property type="entry name" value="HATPase_dom"/>
</dbReference>
<dbReference type="SUPFAM" id="SSF55874">
    <property type="entry name" value="ATPase domain of HSP90 chaperone/DNA topoisomerase II/histidine kinase"/>
    <property type="match status" value="1"/>
</dbReference>
<evidence type="ECO:0000313" key="10">
    <source>
        <dbReference type="EMBL" id="ROR92076.1"/>
    </source>
</evidence>
<dbReference type="FunFam" id="3.30.565.10:FF:000006">
    <property type="entry name" value="Sensor histidine kinase WalK"/>
    <property type="match status" value="1"/>
</dbReference>
<dbReference type="Gene3D" id="3.30.565.10">
    <property type="entry name" value="Histidine kinase-like ATPase, C-terminal domain"/>
    <property type="match status" value="1"/>
</dbReference>
<organism evidence="10 11">
    <name type="scientific">Nocardioides aurantiacus</name>
    <dbReference type="NCBI Taxonomy" id="86796"/>
    <lineage>
        <taxon>Bacteria</taxon>
        <taxon>Bacillati</taxon>
        <taxon>Actinomycetota</taxon>
        <taxon>Actinomycetes</taxon>
        <taxon>Propionibacteriales</taxon>
        <taxon>Nocardioidaceae</taxon>
        <taxon>Nocardioides</taxon>
    </lineage>
</organism>
<dbReference type="Gene3D" id="3.30.450.40">
    <property type="match status" value="2"/>
</dbReference>
<dbReference type="PANTHER" id="PTHR43711">
    <property type="entry name" value="TWO-COMPONENT HISTIDINE KINASE"/>
    <property type="match status" value="1"/>
</dbReference>
<dbReference type="AlphaFoldDB" id="A0A3N2CX57"/>
<dbReference type="SUPFAM" id="SSF47384">
    <property type="entry name" value="Homodimeric domain of signal transducing histidine kinase"/>
    <property type="match status" value="1"/>
</dbReference>
<protein>
    <recommendedName>
        <fullName evidence="3">histidine kinase</fullName>
        <ecNumber evidence="3">2.7.13.3</ecNumber>
    </recommendedName>
</protein>
<dbReference type="EMBL" id="RKHO01000001">
    <property type="protein sequence ID" value="ROR92076.1"/>
    <property type="molecule type" value="Genomic_DNA"/>
</dbReference>
<dbReference type="InterPro" id="IPR036890">
    <property type="entry name" value="HATPase_C_sf"/>
</dbReference>
<feature type="domain" description="Histidine kinase" evidence="9">
    <location>
        <begin position="383"/>
        <end position="595"/>
    </location>
</feature>
<dbReference type="Pfam" id="PF00512">
    <property type="entry name" value="HisKA"/>
    <property type="match status" value="1"/>
</dbReference>
<gene>
    <name evidence="10" type="ORF">EDD33_2960</name>
</gene>
<dbReference type="InterPro" id="IPR005467">
    <property type="entry name" value="His_kinase_dom"/>
</dbReference>
<dbReference type="OrthoDB" id="9757990at2"/>